<dbReference type="Proteomes" id="UP001372834">
    <property type="component" value="Unassembled WGS sequence"/>
</dbReference>
<dbReference type="EMBL" id="JAWJWE010000001">
    <property type="protein sequence ID" value="KAK6644109.1"/>
    <property type="molecule type" value="Genomic_DNA"/>
</dbReference>
<organism evidence="1 2">
    <name type="scientific">Polyplax serrata</name>
    <name type="common">Common mouse louse</name>
    <dbReference type="NCBI Taxonomy" id="468196"/>
    <lineage>
        <taxon>Eukaryota</taxon>
        <taxon>Metazoa</taxon>
        <taxon>Ecdysozoa</taxon>
        <taxon>Arthropoda</taxon>
        <taxon>Hexapoda</taxon>
        <taxon>Insecta</taxon>
        <taxon>Pterygota</taxon>
        <taxon>Neoptera</taxon>
        <taxon>Paraneoptera</taxon>
        <taxon>Psocodea</taxon>
        <taxon>Troctomorpha</taxon>
        <taxon>Phthiraptera</taxon>
        <taxon>Anoplura</taxon>
        <taxon>Polyplacidae</taxon>
        <taxon>Polyplax</taxon>
    </lineage>
</organism>
<sequence>MRTVVKTGQTIKTILFERKRTDNALPYEKCMKDKQNWSTVEATQEVDCMQCIYCVIKFGHSKECVRQFKFSKANLFFISSLLVMQQLFSCEAFNENVLTASSLVCRDIHQLNVDVFSVKSKRTVESGAVRVDEAWDTNTQTFQVCLPRALVAPRRQVPRHLVVQWNSSGSFPRLICCGNTRRCVETVHRDRCLTNPIKEITEKKSERQTAIGNSLVLCANEWTKLDGSKPSSFREVTGSPSQYSIRGLTLSKSRFLPSVRQIGSNKVSRKYKTLTTAAGGEIVELTIKNKRSIRVVPA</sequence>
<protein>
    <submittedName>
        <fullName evidence="1">Uncharacterized protein</fullName>
    </submittedName>
</protein>
<gene>
    <name evidence="1" type="ORF">RUM43_000376</name>
</gene>
<evidence type="ECO:0000313" key="2">
    <source>
        <dbReference type="Proteomes" id="UP001372834"/>
    </source>
</evidence>
<dbReference type="AlphaFoldDB" id="A0AAN8XNG7"/>
<reference evidence="1 2" key="1">
    <citation type="submission" date="2023-10" db="EMBL/GenBank/DDBJ databases">
        <title>Genomes of two closely related lineages of the louse Polyplax serrata with different host specificities.</title>
        <authorList>
            <person name="Martinu J."/>
            <person name="Tarabai H."/>
            <person name="Stefka J."/>
            <person name="Hypsa V."/>
        </authorList>
    </citation>
    <scope>NUCLEOTIDE SEQUENCE [LARGE SCALE GENOMIC DNA]</scope>
    <source>
        <strain evidence="1">HR10_N</strain>
    </source>
</reference>
<comment type="caution">
    <text evidence="1">The sequence shown here is derived from an EMBL/GenBank/DDBJ whole genome shotgun (WGS) entry which is preliminary data.</text>
</comment>
<proteinExistence type="predicted"/>
<accession>A0AAN8XNG7</accession>
<evidence type="ECO:0000313" key="1">
    <source>
        <dbReference type="EMBL" id="KAK6644109.1"/>
    </source>
</evidence>
<name>A0AAN8XNG7_POLSC</name>